<dbReference type="InterPro" id="IPR001611">
    <property type="entry name" value="Leu-rich_rpt"/>
</dbReference>
<reference evidence="5" key="2">
    <citation type="submission" date="2025-09" db="UniProtKB">
        <authorList>
            <consortium name="Ensembl"/>
        </authorList>
    </citation>
    <scope>IDENTIFICATION</scope>
</reference>
<dbReference type="Pfam" id="PF13516">
    <property type="entry name" value="LRR_6"/>
    <property type="match status" value="1"/>
</dbReference>
<protein>
    <recommendedName>
        <fullName evidence="2">Leucine-rich repeat-containing protein 14</fullName>
    </recommendedName>
</protein>
<evidence type="ECO:0000256" key="1">
    <source>
        <dbReference type="ARBA" id="ARBA00009552"/>
    </source>
</evidence>
<evidence type="ECO:0000313" key="6">
    <source>
        <dbReference type="Proteomes" id="UP000694415"/>
    </source>
</evidence>
<proteinExistence type="inferred from homology"/>
<keyword evidence="3" id="KW-0433">Leucine-rich repeat</keyword>
<dbReference type="PROSITE" id="PS51450">
    <property type="entry name" value="LRR"/>
    <property type="match status" value="1"/>
</dbReference>
<comment type="similarity">
    <text evidence="1">Belongs to the PRAME family. LRRC14 subfamily.</text>
</comment>
<dbReference type="SUPFAM" id="SSF52047">
    <property type="entry name" value="RNI-like"/>
    <property type="match status" value="1"/>
</dbReference>
<name>A0A8C6H813_MUSSI</name>
<keyword evidence="4" id="KW-0677">Repeat</keyword>
<dbReference type="InterPro" id="IPR050694">
    <property type="entry name" value="LRRC14/PRAME"/>
</dbReference>
<dbReference type="GeneTree" id="ENSGT01030000234531"/>
<evidence type="ECO:0000256" key="4">
    <source>
        <dbReference type="ARBA" id="ARBA00022737"/>
    </source>
</evidence>
<organism evidence="5 6">
    <name type="scientific">Mus spicilegus</name>
    <name type="common">Mound-building mouse</name>
    <dbReference type="NCBI Taxonomy" id="10103"/>
    <lineage>
        <taxon>Eukaryota</taxon>
        <taxon>Metazoa</taxon>
        <taxon>Chordata</taxon>
        <taxon>Craniata</taxon>
        <taxon>Vertebrata</taxon>
        <taxon>Euteleostomi</taxon>
        <taxon>Mammalia</taxon>
        <taxon>Eutheria</taxon>
        <taxon>Euarchontoglires</taxon>
        <taxon>Glires</taxon>
        <taxon>Rodentia</taxon>
        <taxon>Myomorpha</taxon>
        <taxon>Muroidea</taxon>
        <taxon>Muridae</taxon>
        <taxon>Murinae</taxon>
        <taxon>Mus</taxon>
        <taxon>Mus</taxon>
    </lineage>
</organism>
<dbReference type="InterPro" id="IPR032675">
    <property type="entry name" value="LRR_dom_sf"/>
</dbReference>
<keyword evidence="6" id="KW-1185">Reference proteome</keyword>
<evidence type="ECO:0000256" key="3">
    <source>
        <dbReference type="ARBA" id="ARBA00022614"/>
    </source>
</evidence>
<sequence length="465" mass="53325">MMLVKMDDKDPATLLDLAIHSLLKNEPMIIQSLEEIPRELFIPLFTAAFLGGHKKTLTAIVKAWPFFCLHIGKLRSHETHCALLKAMIDGLQVLPVLNSASRGSKLKVLDLRQDADCRTTCFQIRNKSFCFHSCSYSQTSSHRRREHSTVNLGSEVQLSRYPTELLVGLSLNSNLRTRTFLSFLLSKVEQSSGSLHLCCRDLQIYKLSDYNDTLKLLNLLCTDHLAVDKASLNDVNTLLSQMIHLDSLSLSKITLTSLTGKIFKSFLTQLERMDNLQELNLSFFCLTNRLHRLLRVLPRNLNYLDLPFCELSYRDFRFLSQCPQVAHLKRLNLSNNPISWEDCEPLQTLMENVSGTLQYLEINHCLITDSTIFSLIQALSHCSHLRVLSFASNPITMSMLIRILQNLLPLMELKYVIYPIPVHCYERWYFQGILDRQKLAGVQAQLKAMLQAAQRSDMNWITFSE</sequence>
<dbReference type="Ensembl" id="ENSMSIT00000022065.1">
    <property type="protein sequence ID" value="ENSMSIP00000017455.1"/>
    <property type="gene ID" value="ENSMSIG00000014811.1"/>
</dbReference>
<dbReference type="AlphaFoldDB" id="A0A8C6H813"/>
<evidence type="ECO:0000313" key="5">
    <source>
        <dbReference type="Ensembl" id="ENSMSIP00000017455.1"/>
    </source>
</evidence>
<accession>A0A8C6H813</accession>
<reference evidence="5" key="1">
    <citation type="submission" date="2025-08" db="UniProtKB">
        <authorList>
            <consortium name="Ensembl"/>
        </authorList>
    </citation>
    <scope>IDENTIFICATION</scope>
</reference>
<evidence type="ECO:0000256" key="2">
    <source>
        <dbReference type="ARBA" id="ARBA00014228"/>
    </source>
</evidence>
<dbReference type="PANTHER" id="PTHR14224">
    <property type="entry name" value="SIMILAR TO PREFERENTIALLY EXPRESSED ANTIGEN IN MELANOMA-LIKE 3"/>
    <property type="match status" value="1"/>
</dbReference>
<dbReference type="GO" id="GO:0005737">
    <property type="term" value="C:cytoplasm"/>
    <property type="evidence" value="ECO:0007669"/>
    <property type="project" value="TreeGrafter"/>
</dbReference>
<dbReference type="Gene3D" id="3.80.10.10">
    <property type="entry name" value="Ribonuclease Inhibitor"/>
    <property type="match status" value="1"/>
</dbReference>
<dbReference type="PANTHER" id="PTHR14224:SF92">
    <property type="entry name" value="EXPRESSED SEQUENCE AV320801-RELATED"/>
    <property type="match status" value="1"/>
</dbReference>
<dbReference type="Proteomes" id="UP000694415">
    <property type="component" value="Unplaced"/>
</dbReference>